<keyword evidence="2" id="KW-1133">Transmembrane helix</keyword>
<dbReference type="AlphaFoldDB" id="A0A1T5KUT8"/>
<feature type="domain" description="AprE-like beta-barrel" evidence="3">
    <location>
        <begin position="308"/>
        <end position="399"/>
    </location>
</feature>
<dbReference type="InterPro" id="IPR011053">
    <property type="entry name" value="Single_hybrid_motif"/>
</dbReference>
<name>A0A1T5KUT8_9GAMM</name>
<protein>
    <submittedName>
        <fullName evidence="4">Membrane fusion protein</fullName>
    </submittedName>
</protein>
<proteinExistence type="predicted"/>
<dbReference type="PANTHER" id="PTHR30386:SF28">
    <property type="entry name" value="EXPORTED PROTEIN"/>
    <property type="match status" value="1"/>
</dbReference>
<organism evidence="4 5">
    <name type="scientific">Pseudoxanthomonas indica</name>
    <dbReference type="NCBI Taxonomy" id="428993"/>
    <lineage>
        <taxon>Bacteria</taxon>
        <taxon>Pseudomonadati</taxon>
        <taxon>Pseudomonadota</taxon>
        <taxon>Gammaproteobacteria</taxon>
        <taxon>Lysobacterales</taxon>
        <taxon>Lysobacteraceae</taxon>
        <taxon>Pseudoxanthomonas</taxon>
    </lineage>
</organism>
<feature type="coiled-coil region" evidence="1">
    <location>
        <begin position="137"/>
        <end position="171"/>
    </location>
</feature>
<dbReference type="Proteomes" id="UP000190341">
    <property type="component" value="Unassembled WGS sequence"/>
</dbReference>
<dbReference type="SUPFAM" id="SSF51230">
    <property type="entry name" value="Single hybrid motif"/>
    <property type="match status" value="1"/>
</dbReference>
<dbReference type="PANTHER" id="PTHR30386">
    <property type="entry name" value="MEMBRANE FUSION SUBUNIT OF EMRAB-TOLC MULTIDRUG EFFLUX PUMP"/>
    <property type="match status" value="1"/>
</dbReference>
<evidence type="ECO:0000259" key="3">
    <source>
        <dbReference type="Pfam" id="PF26002"/>
    </source>
</evidence>
<dbReference type="Gene3D" id="2.40.50.100">
    <property type="match status" value="1"/>
</dbReference>
<evidence type="ECO:0000256" key="1">
    <source>
        <dbReference type="SAM" id="Coils"/>
    </source>
</evidence>
<evidence type="ECO:0000313" key="4">
    <source>
        <dbReference type="EMBL" id="SKC67423.1"/>
    </source>
</evidence>
<dbReference type="Pfam" id="PF26002">
    <property type="entry name" value="Beta-barrel_AprE"/>
    <property type="match status" value="1"/>
</dbReference>
<evidence type="ECO:0000313" key="5">
    <source>
        <dbReference type="Proteomes" id="UP000190341"/>
    </source>
</evidence>
<feature type="transmembrane region" description="Helical" evidence="2">
    <location>
        <begin position="30"/>
        <end position="52"/>
    </location>
</feature>
<dbReference type="Gene3D" id="2.40.30.170">
    <property type="match status" value="1"/>
</dbReference>
<dbReference type="InterPro" id="IPR050739">
    <property type="entry name" value="MFP"/>
</dbReference>
<dbReference type="PRINTS" id="PR01490">
    <property type="entry name" value="RTXTOXIND"/>
</dbReference>
<gene>
    <name evidence="4" type="ORF">SAMN06296058_2057</name>
</gene>
<keyword evidence="5" id="KW-1185">Reference proteome</keyword>
<dbReference type="InterPro" id="IPR058982">
    <property type="entry name" value="Beta-barrel_AprE"/>
</dbReference>
<sequence length="421" mass="46512">MLVARGLFRQEAIDARENHHLGSITLVQPIRLWVLGAASLVLTGTVMVLLYFGEYSYHSRVRGQLVPDLGVSSLFAPAAGVVARLYVPEGRVVEAGEPLVRIEVPNALSDGQGVEKASRQALDAQAASVRMADAASAVQWSLDRESLTEQLQQVELELRQTEQSIATRQQQVVLARATLDRFLGISDTQVVSKIQVDQQEQAWLEWVNQLQTMERQATNLSRTILQMRKDLHKLPAKRQAQSAATINSLAQLQHQRIVEQASSEVLLKAPVDGLLATHLVESGQNVLAGQHLVSLVPKGSNLQAHLWIPSRAIGFVQPGDTVLLRYAAYPYQKFGHARGRVARISRIAVKPHELESSGAYGSLSEPYYRAVVLLESQSMLAYGNEEPLRPGMALEADIMGERRKLYEWLLEPLYALSGSLN</sequence>
<reference evidence="4 5" key="1">
    <citation type="submission" date="2017-02" db="EMBL/GenBank/DDBJ databases">
        <authorList>
            <person name="Peterson S.W."/>
        </authorList>
    </citation>
    <scope>NUCLEOTIDE SEQUENCE [LARGE SCALE GENOMIC DNA]</scope>
    <source>
        <strain evidence="4 5">P15</strain>
    </source>
</reference>
<dbReference type="EMBL" id="FUZV01000001">
    <property type="protein sequence ID" value="SKC67423.1"/>
    <property type="molecule type" value="Genomic_DNA"/>
</dbReference>
<keyword evidence="2" id="KW-0472">Membrane</keyword>
<keyword evidence="2" id="KW-0812">Transmembrane</keyword>
<evidence type="ECO:0000256" key="2">
    <source>
        <dbReference type="SAM" id="Phobius"/>
    </source>
</evidence>
<dbReference type="STRING" id="428993.SAMN06296058_2057"/>
<dbReference type="OrthoDB" id="9775513at2"/>
<accession>A0A1T5KUT8</accession>
<keyword evidence="1" id="KW-0175">Coiled coil</keyword>